<dbReference type="InterPro" id="IPR018060">
    <property type="entry name" value="HTH_AraC"/>
</dbReference>
<dbReference type="RefSeq" id="WP_007616045.1">
    <property type="nucleotide sequence ID" value="NZ_BAEO01000006.1"/>
</dbReference>
<keyword evidence="15" id="KW-1185">Reference proteome</keyword>
<dbReference type="InterPro" id="IPR018062">
    <property type="entry name" value="HTH_AraC-typ_CS"/>
</dbReference>
<organism evidence="14 15">
    <name type="scientific">Paraglaciecola arctica BSs20135</name>
    <dbReference type="NCBI Taxonomy" id="493475"/>
    <lineage>
        <taxon>Bacteria</taxon>
        <taxon>Pseudomonadati</taxon>
        <taxon>Pseudomonadota</taxon>
        <taxon>Gammaproteobacteria</taxon>
        <taxon>Alteromonadales</taxon>
        <taxon>Alteromonadaceae</taxon>
        <taxon>Paraglaciecola</taxon>
    </lineage>
</organism>
<dbReference type="GO" id="GO:0000155">
    <property type="term" value="F:phosphorelay sensor kinase activity"/>
    <property type="evidence" value="ECO:0007669"/>
    <property type="project" value="InterPro"/>
</dbReference>
<dbReference type="Gene3D" id="3.40.50.2300">
    <property type="match status" value="1"/>
</dbReference>
<keyword evidence="8" id="KW-0804">Transcription</keyword>
<evidence type="ECO:0000313" key="15">
    <source>
        <dbReference type="Proteomes" id="UP000006327"/>
    </source>
</evidence>
<keyword evidence="7" id="KW-0238">DNA-binding</keyword>
<dbReference type="InterPro" id="IPR013783">
    <property type="entry name" value="Ig-like_fold"/>
</dbReference>
<dbReference type="STRING" id="493475.GARC_0323"/>
<dbReference type="InterPro" id="IPR001789">
    <property type="entry name" value="Sig_transdc_resp-reg_receiver"/>
</dbReference>
<evidence type="ECO:0000256" key="2">
    <source>
        <dbReference type="ARBA" id="ARBA00012438"/>
    </source>
</evidence>
<dbReference type="SMART" id="SM00387">
    <property type="entry name" value="HATPase_c"/>
    <property type="match status" value="1"/>
</dbReference>
<dbReference type="SMART" id="SM00388">
    <property type="entry name" value="HisKA"/>
    <property type="match status" value="1"/>
</dbReference>
<dbReference type="InterPro" id="IPR036097">
    <property type="entry name" value="HisK_dim/P_sf"/>
</dbReference>
<dbReference type="CDD" id="cd17574">
    <property type="entry name" value="REC_OmpR"/>
    <property type="match status" value="1"/>
</dbReference>
<keyword evidence="3 9" id="KW-0597">Phosphoprotein</keyword>
<dbReference type="FunFam" id="3.30.565.10:FF:000006">
    <property type="entry name" value="Sensor histidine kinase WalK"/>
    <property type="match status" value="1"/>
</dbReference>
<feature type="domain" description="Histidine kinase" evidence="12">
    <location>
        <begin position="833"/>
        <end position="1052"/>
    </location>
</feature>
<keyword evidence="6" id="KW-0805">Transcription regulation</keyword>
<name>K6Z1J2_9ALTE</name>
<dbReference type="SMART" id="SM00448">
    <property type="entry name" value="REC"/>
    <property type="match status" value="1"/>
</dbReference>
<dbReference type="InterPro" id="IPR003594">
    <property type="entry name" value="HATPase_dom"/>
</dbReference>
<evidence type="ECO:0000259" key="13">
    <source>
        <dbReference type="PROSITE" id="PS50110"/>
    </source>
</evidence>
<dbReference type="eggNOG" id="COG3292">
    <property type="taxonomic scope" value="Bacteria"/>
</dbReference>
<evidence type="ECO:0000256" key="9">
    <source>
        <dbReference type="PROSITE-ProRule" id="PRU00169"/>
    </source>
</evidence>
<dbReference type="InterPro" id="IPR003661">
    <property type="entry name" value="HisK_dim/P_dom"/>
</dbReference>
<dbReference type="SUPFAM" id="SSF55874">
    <property type="entry name" value="ATPase domain of HSP90 chaperone/DNA topoisomerase II/histidine kinase"/>
    <property type="match status" value="1"/>
</dbReference>
<accession>K6Z1J2</accession>
<protein>
    <recommendedName>
        <fullName evidence="2">histidine kinase</fullName>
        <ecNumber evidence="2">2.7.13.3</ecNumber>
    </recommendedName>
</protein>
<dbReference type="PROSITE" id="PS00041">
    <property type="entry name" value="HTH_ARAC_FAMILY_1"/>
    <property type="match status" value="1"/>
</dbReference>
<keyword evidence="4" id="KW-0808">Transferase</keyword>
<dbReference type="InterPro" id="IPR036890">
    <property type="entry name" value="HATPase_C_sf"/>
</dbReference>
<keyword evidence="10" id="KW-0472">Membrane</keyword>
<dbReference type="GO" id="GO:0043565">
    <property type="term" value="F:sequence-specific DNA binding"/>
    <property type="evidence" value="ECO:0007669"/>
    <property type="project" value="InterPro"/>
</dbReference>
<dbReference type="SUPFAM" id="SSF63825">
    <property type="entry name" value="YWTD domain"/>
    <property type="match status" value="1"/>
</dbReference>
<dbReference type="Gene3D" id="1.10.287.130">
    <property type="match status" value="1"/>
</dbReference>
<dbReference type="SUPFAM" id="SSF47384">
    <property type="entry name" value="Homodimeric domain of signal transducing histidine kinase"/>
    <property type="match status" value="1"/>
</dbReference>
<evidence type="ECO:0000313" key="14">
    <source>
        <dbReference type="EMBL" id="GAC17305.1"/>
    </source>
</evidence>
<evidence type="ECO:0000259" key="12">
    <source>
        <dbReference type="PROSITE" id="PS50109"/>
    </source>
</evidence>
<proteinExistence type="predicted"/>
<dbReference type="InterPro" id="IPR015943">
    <property type="entry name" value="WD40/YVTN_repeat-like_dom_sf"/>
</dbReference>
<evidence type="ECO:0000256" key="7">
    <source>
        <dbReference type="ARBA" id="ARBA00023125"/>
    </source>
</evidence>
<dbReference type="InterPro" id="IPR009057">
    <property type="entry name" value="Homeodomain-like_sf"/>
</dbReference>
<keyword evidence="10" id="KW-0812">Transmembrane</keyword>
<dbReference type="GO" id="GO:0003700">
    <property type="term" value="F:DNA-binding transcription factor activity"/>
    <property type="evidence" value="ECO:0007669"/>
    <property type="project" value="InterPro"/>
</dbReference>
<dbReference type="Pfam" id="PF12833">
    <property type="entry name" value="HTH_18"/>
    <property type="match status" value="1"/>
</dbReference>
<dbReference type="PROSITE" id="PS50110">
    <property type="entry name" value="RESPONSE_REGULATORY"/>
    <property type="match status" value="1"/>
</dbReference>
<feature type="domain" description="Response regulatory" evidence="13">
    <location>
        <begin position="1086"/>
        <end position="1201"/>
    </location>
</feature>
<evidence type="ECO:0000256" key="6">
    <source>
        <dbReference type="ARBA" id="ARBA00023015"/>
    </source>
</evidence>
<feature type="transmembrane region" description="Helical" evidence="10">
    <location>
        <begin position="12"/>
        <end position="30"/>
    </location>
</feature>
<dbReference type="SUPFAM" id="SSF46689">
    <property type="entry name" value="Homeodomain-like"/>
    <property type="match status" value="1"/>
</dbReference>
<dbReference type="SUPFAM" id="SSF52172">
    <property type="entry name" value="CheY-like"/>
    <property type="match status" value="1"/>
</dbReference>
<dbReference type="Gene3D" id="2.130.10.10">
    <property type="entry name" value="YVTN repeat-like/Quinoprotein amine dehydrogenase"/>
    <property type="match status" value="2"/>
</dbReference>
<keyword evidence="10" id="KW-1133">Transmembrane helix</keyword>
<comment type="caution">
    <text evidence="14">The sequence shown here is derived from an EMBL/GenBank/DDBJ whole genome shotgun (WGS) entry which is preliminary data.</text>
</comment>
<evidence type="ECO:0000256" key="1">
    <source>
        <dbReference type="ARBA" id="ARBA00000085"/>
    </source>
</evidence>
<evidence type="ECO:0000259" key="11">
    <source>
        <dbReference type="PROSITE" id="PS01124"/>
    </source>
</evidence>
<dbReference type="PROSITE" id="PS50109">
    <property type="entry name" value="HIS_KIN"/>
    <property type="match status" value="1"/>
</dbReference>
<dbReference type="CDD" id="cd00082">
    <property type="entry name" value="HisKA"/>
    <property type="match status" value="1"/>
</dbReference>
<dbReference type="SMART" id="SM00342">
    <property type="entry name" value="HTH_ARAC"/>
    <property type="match status" value="1"/>
</dbReference>
<dbReference type="EC" id="2.7.13.3" evidence="2"/>
<dbReference type="Proteomes" id="UP000006327">
    <property type="component" value="Unassembled WGS sequence"/>
</dbReference>
<evidence type="ECO:0000256" key="3">
    <source>
        <dbReference type="ARBA" id="ARBA00022553"/>
    </source>
</evidence>
<dbReference type="EMBL" id="BAEO01000006">
    <property type="protein sequence ID" value="GAC17305.1"/>
    <property type="molecule type" value="Genomic_DNA"/>
</dbReference>
<evidence type="ECO:0000256" key="8">
    <source>
        <dbReference type="ARBA" id="ARBA00023163"/>
    </source>
</evidence>
<dbReference type="PRINTS" id="PR00344">
    <property type="entry name" value="BCTRLSENSOR"/>
</dbReference>
<dbReference type="Gene3D" id="3.30.565.10">
    <property type="entry name" value="Histidine kinase-like ATPase, C-terminal domain"/>
    <property type="match status" value="1"/>
</dbReference>
<gene>
    <name evidence="14" type="ORF">GARC_0323</name>
</gene>
<dbReference type="GO" id="GO:0005886">
    <property type="term" value="C:plasma membrane"/>
    <property type="evidence" value="ECO:0007669"/>
    <property type="project" value="UniProtKB-ARBA"/>
</dbReference>
<dbReference type="PROSITE" id="PS01124">
    <property type="entry name" value="HTH_ARAC_FAMILY_2"/>
    <property type="match status" value="1"/>
</dbReference>
<dbReference type="Pfam" id="PF00072">
    <property type="entry name" value="Response_reg"/>
    <property type="match status" value="1"/>
</dbReference>
<sequence length="1329" mass="151717">MYIFDESKRILPLWLAYIFYPAIFLSQFFLNSVYANQYQQVGNPIARVFNIEEHQSSNQIWSVAQYIDGRMLFATGNGLSTWDGENWQRFSTPNNTRIRAVTVWHDDRIYAGAVGELGYFSPTNTGEFNFTLIPTAHLLEDFGQTLGVNSNQEMVVFSTQQAILVWDGKHIKRIKQQSVIGTRVFKIGNTLLIEDKHKMYSIEMLNGEPVATPLDWQFPANMRIKSVFMNHQKKIIMVTNLQGVFQLENDTFINVISPQSLPTNRLSSSIQGQDSYYYLTSSLDGVMVFDESFTLMRHYKQTDGLGLSTIYNVFQDDQQNIWLAGLPNISVFQPPHLRSEYQSDTGTVDFENIYNIHQSMFFSGTGFYQLTFPNGKTRSPMFTQIPDFNLVVLDLLVIDDELLVGTEAGVYSFNWALVNEQRVITAPKLISTEDWVSEIATSPDKQFLYATIGNNLSQFTRVNGQWQETRLAEDKSSTEYLAIQPIDDSRLYIWFSTEQQELYRLTKVDAKVDIDSLLKFDNKSAPLGNEHLRPFVYDQRMLIGTQNGVLEYHSKDTPEFTLVNDLPDALKTPNKDVFKIKIDEKQRIWYHAGRDTGVIYKNDSGIYVEQESLFKPYNHSGTRGLAYFDDAIWFGAANGSIYRLSEQSIHNIPKAAPLTIQYINSINSNSRLPLDFPQNAFSVDNNSIRIGFALGDNSTPTDTRYRTLLAGPDEQQWTPWSTETSKDFTLLPGGNYTLFVEAEDPWGRNATTEHNFAVAYPWYLSYWAKLIYLITFLLVIGASIRLGQKLRNKALEQQNQNLELGITERTKEIALKVEQLKQQQILKDRFFSNVSHEFRTPLTLTIGPLETILKECGAQLDVKIKNLTFTALNNAKTMLALVGQVLDINRLEVGQLSLRVSQHDIAELIRVNYERFLPWAEQHQQRLTLVNCENPHDIYCDLDQIDKCISNLLSNAIKYSGKHTDITMELIQQPQQLGIRITDNGHGIHSSNIEQVFERYYQEESSKGESTKGTGIGLALVKELVELHHGEIELQTEIEQGCQFTIWLPYGKSHFKTEQLLEPTIIEQDSTTVDYFIDPLEKDCAKILVVDDNAELRQFICQRLTNSFIVIEADNGQSGYVSALKNLPDIIISDISMPVMSGLELTQKIKSHPEIKHIPILLLSAQTMKRDIVQGFASGADDYLIKPFDTSELVMRVNTLIKSRKAVARQKIQMASQLESVANNNDSFEDNLQRHIFAHLHDSDFNIDILSQLMFMSKETLRRKCQSSFEISPLAHIQALRLQQAKLLLEQDKMNVSEVAYAVGFDSLAYFSKVFKKYYGLSPSALNQK</sequence>
<reference evidence="14 15" key="1">
    <citation type="journal article" date="2017" name="Antonie Van Leeuwenhoek">
        <title>Rhizobium rhizosphaerae sp. nov., a novel species isolated from rice rhizosphere.</title>
        <authorList>
            <person name="Zhao J.J."/>
            <person name="Zhang J."/>
            <person name="Zhang R.J."/>
            <person name="Zhang C.W."/>
            <person name="Yin H.Q."/>
            <person name="Zhang X.X."/>
        </authorList>
    </citation>
    <scope>NUCLEOTIDE SEQUENCE [LARGE SCALE GENOMIC DNA]</scope>
    <source>
        <strain evidence="14 15">BSs20135</strain>
    </source>
</reference>
<dbReference type="SUPFAM" id="SSF63829">
    <property type="entry name" value="Calcium-dependent phosphotriesterase"/>
    <property type="match status" value="1"/>
</dbReference>
<dbReference type="Pfam" id="PF02518">
    <property type="entry name" value="HATPase_c"/>
    <property type="match status" value="1"/>
</dbReference>
<dbReference type="OrthoDB" id="9772100at2"/>
<feature type="modified residue" description="4-aspartylphosphate" evidence="9">
    <location>
        <position position="1134"/>
    </location>
</feature>
<dbReference type="Gene3D" id="2.60.40.10">
    <property type="entry name" value="Immunoglobulins"/>
    <property type="match status" value="1"/>
</dbReference>
<dbReference type="eggNOG" id="COG5002">
    <property type="taxonomic scope" value="Bacteria"/>
</dbReference>
<keyword evidence="5" id="KW-0418">Kinase</keyword>
<dbReference type="Pfam" id="PF00512">
    <property type="entry name" value="HisKA"/>
    <property type="match status" value="1"/>
</dbReference>
<evidence type="ECO:0000256" key="5">
    <source>
        <dbReference type="ARBA" id="ARBA00022777"/>
    </source>
</evidence>
<dbReference type="InterPro" id="IPR004358">
    <property type="entry name" value="Sig_transdc_His_kin-like_C"/>
</dbReference>
<dbReference type="PANTHER" id="PTHR43547:SF2">
    <property type="entry name" value="HYBRID SIGNAL TRANSDUCTION HISTIDINE KINASE C"/>
    <property type="match status" value="1"/>
</dbReference>
<evidence type="ECO:0000256" key="4">
    <source>
        <dbReference type="ARBA" id="ARBA00022679"/>
    </source>
</evidence>
<dbReference type="InterPro" id="IPR011006">
    <property type="entry name" value="CheY-like_superfamily"/>
</dbReference>
<dbReference type="PANTHER" id="PTHR43547">
    <property type="entry name" value="TWO-COMPONENT HISTIDINE KINASE"/>
    <property type="match status" value="1"/>
</dbReference>
<dbReference type="InterPro" id="IPR005467">
    <property type="entry name" value="His_kinase_dom"/>
</dbReference>
<evidence type="ECO:0000256" key="10">
    <source>
        <dbReference type="SAM" id="Phobius"/>
    </source>
</evidence>
<dbReference type="eggNOG" id="COG0745">
    <property type="taxonomic scope" value="Bacteria"/>
</dbReference>
<comment type="catalytic activity">
    <reaction evidence="1">
        <text>ATP + protein L-histidine = ADP + protein N-phospho-L-histidine.</text>
        <dbReference type="EC" id="2.7.13.3"/>
    </reaction>
</comment>
<dbReference type="Gene3D" id="1.10.10.60">
    <property type="entry name" value="Homeodomain-like"/>
    <property type="match status" value="1"/>
</dbReference>
<feature type="domain" description="HTH araC/xylS-type" evidence="11">
    <location>
        <begin position="1230"/>
        <end position="1329"/>
    </location>
</feature>
<dbReference type="CDD" id="cd00075">
    <property type="entry name" value="HATPase"/>
    <property type="match status" value="1"/>
</dbReference>